<dbReference type="InterPro" id="IPR029058">
    <property type="entry name" value="AB_hydrolase_fold"/>
</dbReference>
<evidence type="ECO:0000313" key="6">
    <source>
        <dbReference type="Proteomes" id="UP001205185"/>
    </source>
</evidence>
<evidence type="ECO:0000256" key="3">
    <source>
        <dbReference type="SAM" id="SignalP"/>
    </source>
</evidence>
<evidence type="ECO:0000259" key="4">
    <source>
        <dbReference type="Pfam" id="PF00561"/>
    </source>
</evidence>
<accession>A0ABT1I699</accession>
<keyword evidence="6" id="KW-1185">Reference proteome</keyword>
<evidence type="ECO:0000256" key="2">
    <source>
        <dbReference type="ARBA" id="ARBA00022801"/>
    </source>
</evidence>
<comment type="caution">
    <text evidence="5">The sequence shown here is derived from an EMBL/GenBank/DDBJ whole genome shotgun (WGS) entry which is preliminary data.</text>
</comment>
<feature type="chain" id="PRO_5045326674" evidence="3">
    <location>
        <begin position="26"/>
        <end position="442"/>
    </location>
</feature>
<feature type="domain" description="AB hydrolase-1" evidence="4">
    <location>
        <begin position="74"/>
        <end position="427"/>
    </location>
</feature>
<dbReference type="Proteomes" id="UP001205185">
    <property type="component" value="Unassembled WGS sequence"/>
</dbReference>
<protein>
    <submittedName>
        <fullName evidence="5">Alpha/beta hydrolase fold</fullName>
    </submittedName>
</protein>
<dbReference type="Pfam" id="PF00561">
    <property type="entry name" value="Abhydrolase_1"/>
    <property type="match status" value="1"/>
</dbReference>
<organism evidence="5 6">
    <name type="scientific">Actinokineospora diospyrosa</name>
    <dbReference type="NCBI Taxonomy" id="103728"/>
    <lineage>
        <taxon>Bacteria</taxon>
        <taxon>Bacillati</taxon>
        <taxon>Actinomycetota</taxon>
        <taxon>Actinomycetes</taxon>
        <taxon>Pseudonocardiales</taxon>
        <taxon>Pseudonocardiaceae</taxon>
        <taxon>Actinokineospora</taxon>
    </lineage>
</organism>
<keyword evidence="3" id="KW-0732">Signal</keyword>
<keyword evidence="2 5" id="KW-0378">Hydrolase</keyword>
<feature type="signal peptide" evidence="3">
    <location>
        <begin position="1"/>
        <end position="25"/>
    </location>
</feature>
<gene>
    <name evidence="5" type="ORF">LV75_000587</name>
</gene>
<dbReference type="InterPro" id="IPR051601">
    <property type="entry name" value="Serine_prot/Carboxylest_S33"/>
</dbReference>
<proteinExistence type="inferred from homology"/>
<evidence type="ECO:0000313" key="5">
    <source>
        <dbReference type="EMBL" id="MCP2268101.1"/>
    </source>
</evidence>
<name>A0ABT1I699_9PSEU</name>
<dbReference type="SUPFAM" id="SSF53474">
    <property type="entry name" value="alpha/beta-Hydrolases"/>
    <property type="match status" value="1"/>
</dbReference>
<dbReference type="GO" id="GO:0016787">
    <property type="term" value="F:hydrolase activity"/>
    <property type="evidence" value="ECO:0007669"/>
    <property type="project" value="UniProtKB-KW"/>
</dbReference>
<evidence type="ECO:0000256" key="1">
    <source>
        <dbReference type="ARBA" id="ARBA00010088"/>
    </source>
</evidence>
<dbReference type="EMBL" id="JAMTCO010000002">
    <property type="protein sequence ID" value="MCP2268101.1"/>
    <property type="molecule type" value="Genomic_DNA"/>
</dbReference>
<dbReference type="InterPro" id="IPR000073">
    <property type="entry name" value="AB_hydrolase_1"/>
</dbReference>
<comment type="similarity">
    <text evidence="1">Belongs to the peptidase S33 family.</text>
</comment>
<sequence>MWRKWTLAVPVALVGAVLTAAPAAATGGIAWQECAAAECGEVRVPLDWSRPGGEKITLAVSRLRATDPARRIGVLLINPGGPGGPGRALVRDHGAELFPADLRARFDIIGLDPRGVGESRPAIACPVPPNDPAVTQFPSTRAEYDRLIGYNRRVAAGCRAATGPLIDHVDTVSAARDIDVVRSALGEQKISWLGLSYGSLLGATYAGMYPNRVRAAVLDGALDHTIGSRRLAVDEARATEDVFGAFARWCAAETSCALHGRDVRAEYSALLDSGVGGLTPEQIGYSAYGLLSLTDYWPDLATAIRDRAGFEEGGSAPAYRVIACHDFPSDIRSFADMSARVAEVRRVAPTTRGHVEGWDVQAGCLGWPIPAKNPWGPTPVRGAPPILVVSGEHDPATPHSWGIGLACQISGSRLLTWTGVGHTAYFNDTATRQREIDYLLRP</sequence>
<dbReference type="PANTHER" id="PTHR43248">
    <property type="entry name" value="2-SUCCINYL-6-HYDROXY-2,4-CYCLOHEXADIENE-1-CARBOXYLATE SYNTHASE"/>
    <property type="match status" value="1"/>
</dbReference>
<reference evidence="5 6" key="1">
    <citation type="submission" date="2022-06" db="EMBL/GenBank/DDBJ databases">
        <title>Genomic Encyclopedia of Archaeal and Bacterial Type Strains, Phase II (KMG-II): from individual species to whole genera.</title>
        <authorList>
            <person name="Goeker M."/>
        </authorList>
    </citation>
    <scope>NUCLEOTIDE SEQUENCE [LARGE SCALE GENOMIC DNA]</scope>
    <source>
        <strain evidence="5 6">DSM 44255</strain>
    </source>
</reference>
<dbReference type="RefSeq" id="WP_253885050.1">
    <property type="nucleotide sequence ID" value="NZ_BAAAVB010000006.1"/>
</dbReference>
<dbReference type="Gene3D" id="3.40.50.1820">
    <property type="entry name" value="alpha/beta hydrolase"/>
    <property type="match status" value="1"/>
</dbReference>
<dbReference type="PANTHER" id="PTHR43248:SF25">
    <property type="entry name" value="AB HYDROLASE-1 DOMAIN-CONTAINING PROTEIN-RELATED"/>
    <property type="match status" value="1"/>
</dbReference>